<gene>
    <name evidence="1" type="ORF">JJL50_19020</name>
</gene>
<dbReference type="EMBL" id="CP067993">
    <property type="protein sequence ID" value="QQQ42009.1"/>
    <property type="molecule type" value="Genomic_DNA"/>
</dbReference>
<proteinExistence type="predicted"/>
<evidence type="ECO:0008006" key="3">
    <source>
        <dbReference type="Google" id="ProtNLM"/>
    </source>
</evidence>
<sequence>MELLNRDYQRQLLFSLAEHYPQPVEAGTLAQGAFGPVNVNIAYLHEHGLVRGEWIGSLDRGNTLMQATITARGMDFLADDGGLGAILGVVTIRLDDETLKAIIEQRVRGSELSEDEKNRFVDQLRKLPGETTKHLVLKLVDAGLDNWQRALPVLQGLLS</sequence>
<dbReference type="AlphaFoldDB" id="A0ABD7C2A6"/>
<name>A0ABD7C2A6_STEMA</name>
<reference evidence="1 2" key="1">
    <citation type="submission" date="2021-01" db="EMBL/GenBank/DDBJ databases">
        <title>Genome Characterization of a novel Stenotrophomonas isolate with high keratinase activity.</title>
        <authorList>
            <person name="Cao Z.-J."/>
        </authorList>
    </citation>
    <scope>NUCLEOTIDE SEQUENCE [LARGE SCALE GENOMIC DNA]</scope>
    <source>
        <strain evidence="1 2">DHHJ</strain>
    </source>
</reference>
<dbReference type="RefSeq" id="WP_201117414.1">
    <property type="nucleotide sequence ID" value="NZ_CP067993.1"/>
</dbReference>
<dbReference type="Proteomes" id="UP000596095">
    <property type="component" value="Chromosome"/>
</dbReference>
<protein>
    <recommendedName>
        <fullName evidence="3">Transcriptional regulator</fullName>
    </recommendedName>
</protein>
<accession>A0ABD7C2A6</accession>
<evidence type="ECO:0000313" key="1">
    <source>
        <dbReference type="EMBL" id="QQQ42009.1"/>
    </source>
</evidence>
<organism evidence="1 2">
    <name type="scientific">Stenotrophomonas maltophilia</name>
    <name type="common">Pseudomonas maltophilia</name>
    <name type="synonym">Xanthomonas maltophilia</name>
    <dbReference type="NCBI Taxonomy" id="40324"/>
    <lineage>
        <taxon>Bacteria</taxon>
        <taxon>Pseudomonadati</taxon>
        <taxon>Pseudomonadota</taxon>
        <taxon>Gammaproteobacteria</taxon>
        <taxon>Lysobacterales</taxon>
        <taxon>Lysobacteraceae</taxon>
        <taxon>Stenotrophomonas</taxon>
        <taxon>Stenotrophomonas maltophilia group</taxon>
    </lineage>
</organism>
<evidence type="ECO:0000313" key="2">
    <source>
        <dbReference type="Proteomes" id="UP000596095"/>
    </source>
</evidence>